<reference evidence="1" key="1">
    <citation type="submission" date="2019-03" db="EMBL/GenBank/DDBJ databases">
        <title>Single cell metagenomics reveals metabolic interactions within the superorganism composed of flagellate Streblomastix strix and complex community of Bacteroidetes bacteria on its surface.</title>
        <authorList>
            <person name="Treitli S.C."/>
            <person name="Kolisko M."/>
            <person name="Husnik F."/>
            <person name="Keeling P."/>
            <person name="Hampl V."/>
        </authorList>
    </citation>
    <scope>NUCLEOTIDE SEQUENCE</scope>
    <source>
        <strain evidence="1">STM</strain>
    </source>
</reference>
<name>A0A5J4RN48_9ZZZZ</name>
<dbReference type="InterPro" id="IPR014942">
    <property type="entry name" value="AbiEii"/>
</dbReference>
<organism evidence="1">
    <name type="scientific">termite gut metagenome</name>
    <dbReference type="NCBI Taxonomy" id="433724"/>
    <lineage>
        <taxon>unclassified sequences</taxon>
        <taxon>metagenomes</taxon>
        <taxon>organismal metagenomes</taxon>
    </lineage>
</organism>
<dbReference type="EMBL" id="SNRY01000937">
    <property type="protein sequence ID" value="KAA6335014.1"/>
    <property type="molecule type" value="Genomic_DNA"/>
</dbReference>
<dbReference type="Pfam" id="PF08843">
    <property type="entry name" value="AbiEii"/>
    <property type="match status" value="1"/>
</dbReference>
<sequence>MINRFSEDIDIATINENLSGNALKTKIRAIEKSITTELTEIIEPELTSKRSMFRKSIFQYPHTIADRLNVNVQKRIIVEINSFANPYPYVSQNIMSFIADFLLETNQPEAIEQYGLQPFPLNVLDKRRTMIEKLVSLIRFSFSEKPSLAISSKIRHFYDLYYLTNDAGCAEYIQSIDFLNDLSELLAHDQQAFEEPIGWQTKTIAESSLVTTFSTLWEGLRSTYQMELSQLAFGTIPNEKLMEDSFMKIIQRLL</sequence>
<protein>
    <submittedName>
        <fullName evidence="1">Uncharacterized protein</fullName>
    </submittedName>
</protein>
<gene>
    <name evidence="1" type="ORF">EZS27_016721</name>
</gene>
<proteinExistence type="predicted"/>
<comment type="caution">
    <text evidence="1">The sequence shown here is derived from an EMBL/GenBank/DDBJ whole genome shotgun (WGS) entry which is preliminary data.</text>
</comment>
<accession>A0A5J4RN48</accession>
<evidence type="ECO:0000313" key="1">
    <source>
        <dbReference type="EMBL" id="KAA6335014.1"/>
    </source>
</evidence>
<dbReference type="AlphaFoldDB" id="A0A5J4RN48"/>